<dbReference type="InterPro" id="IPR001005">
    <property type="entry name" value="SANT/Myb"/>
</dbReference>
<dbReference type="GO" id="GO:0000981">
    <property type="term" value="F:DNA-binding transcription factor activity, RNA polymerase II-specific"/>
    <property type="evidence" value="ECO:0007669"/>
    <property type="project" value="TreeGrafter"/>
</dbReference>
<dbReference type="AlphaFoldDB" id="D8LV67"/>
<feature type="domain" description="Myb-like" evidence="5">
    <location>
        <begin position="140"/>
        <end position="189"/>
    </location>
</feature>
<dbReference type="PROSITE" id="PS51294">
    <property type="entry name" value="HTH_MYB"/>
    <property type="match status" value="3"/>
</dbReference>
<evidence type="ECO:0000259" key="6">
    <source>
        <dbReference type="PROSITE" id="PS51294"/>
    </source>
</evidence>
<feature type="domain" description="HTH myb-type" evidence="6">
    <location>
        <begin position="144"/>
        <end position="189"/>
    </location>
</feature>
<reference evidence="7" key="1">
    <citation type="submission" date="2010-02" db="EMBL/GenBank/DDBJ databases">
        <title>Sequencing and annotation of the Blastocystis hominis genome.</title>
        <authorList>
            <person name="Wincker P."/>
        </authorList>
    </citation>
    <scope>NUCLEOTIDE SEQUENCE</scope>
    <source>
        <strain evidence="7">Singapore isolate B</strain>
    </source>
</reference>
<evidence type="ECO:0000256" key="3">
    <source>
        <dbReference type="ARBA" id="ARBA00023242"/>
    </source>
</evidence>
<dbReference type="RefSeq" id="XP_012893754.1">
    <property type="nucleotide sequence ID" value="XM_013038300.1"/>
</dbReference>
<dbReference type="InterPro" id="IPR050560">
    <property type="entry name" value="MYB_TF"/>
</dbReference>
<dbReference type="GeneID" id="24917458"/>
<dbReference type="SUPFAM" id="SSF46689">
    <property type="entry name" value="Homeodomain-like"/>
    <property type="match status" value="2"/>
</dbReference>
<dbReference type="GO" id="GO:0000978">
    <property type="term" value="F:RNA polymerase II cis-regulatory region sequence-specific DNA binding"/>
    <property type="evidence" value="ECO:0007669"/>
    <property type="project" value="TreeGrafter"/>
</dbReference>
<evidence type="ECO:0000256" key="1">
    <source>
        <dbReference type="ARBA" id="ARBA00023015"/>
    </source>
</evidence>
<accession>D8LV67</accession>
<proteinExistence type="predicted"/>
<keyword evidence="8" id="KW-1185">Reference proteome</keyword>
<dbReference type="PANTHER" id="PTHR45614:SF241">
    <property type="entry name" value="MYB-LIKE DNA-BINDING PROTEIN"/>
    <property type="match status" value="1"/>
</dbReference>
<dbReference type="PANTHER" id="PTHR45614">
    <property type="entry name" value="MYB PROTEIN-RELATED"/>
    <property type="match status" value="1"/>
</dbReference>
<evidence type="ECO:0000256" key="4">
    <source>
        <dbReference type="SAM" id="MobiDB-lite"/>
    </source>
</evidence>
<organism evidence="7">
    <name type="scientific">Blastocystis hominis</name>
    <dbReference type="NCBI Taxonomy" id="12968"/>
    <lineage>
        <taxon>Eukaryota</taxon>
        <taxon>Sar</taxon>
        <taxon>Stramenopiles</taxon>
        <taxon>Bigyra</taxon>
        <taxon>Opalozoa</taxon>
        <taxon>Opalinata</taxon>
        <taxon>Blastocystidae</taxon>
        <taxon>Blastocystis</taxon>
    </lineage>
</organism>
<dbReference type="InterPro" id="IPR017930">
    <property type="entry name" value="Myb_dom"/>
</dbReference>
<name>D8LV67_BLAHO</name>
<keyword evidence="1" id="KW-0805">Transcription regulation</keyword>
<evidence type="ECO:0000256" key="2">
    <source>
        <dbReference type="ARBA" id="ARBA00023163"/>
    </source>
</evidence>
<feature type="domain" description="Myb-like" evidence="5">
    <location>
        <begin position="88"/>
        <end position="139"/>
    </location>
</feature>
<keyword evidence="3" id="KW-0539">Nucleus</keyword>
<feature type="compositionally biased region" description="Low complexity" evidence="4">
    <location>
        <begin position="30"/>
        <end position="46"/>
    </location>
</feature>
<gene>
    <name evidence="7" type="ORF">GSBLH_T00000139001</name>
</gene>
<dbReference type="Proteomes" id="UP000008312">
    <property type="component" value="Unassembled WGS sequence"/>
</dbReference>
<feature type="compositionally biased region" description="Polar residues" evidence="4">
    <location>
        <begin position="1"/>
        <end position="10"/>
    </location>
</feature>
<feature type="domain" description="HTH myb-type" evidence="6">
    <location>
        <begin position="88"/>
        <end position="143"/>
    </location>
</feature>
<feature type="region of interest" description="Disordered" evidence="4">
    <location>
        <begin position="1"/>
        <end position="55"/>
    </location>
</feature>
<dbReference type="GO" id="GO:0005634">
    <property type="term" value="C:nucleus"/>
    <property type="evidence" value="ECO:0007669"/>
    <property type="project" value="TreeGrafter"/>
</dbReference>
<dbReference type="InParanoid" id="D8LV67"/>
<keyword evidence="7" id="KW-0238">DNA-binding</keyword>
<keyword evidence="2" id="KW-0804">Transcription</keyword>
<dbReference type="EMBL" id="FN668638">
    <property type="protein sequence ID" value="CBK19706.2"/>
    <property type="molecule type" value="Genomic_DNA"/>
</dbReference>
<dbReference type="Pfam" id="PF00249">
    <property type="entry name" value="Myb_DNA-binding"/>
    <property type="match status" value="1"/>
</dbReference>
<dbReference type="PROSITE" id="PS50090">
    <property type="entry name" value="MYB_LIKE"/>
    <property type="match status" value="3"/>
</dbReference>
<dbReference type="Gene3D" id="1.10.10.60">
    <property type="entry name" value="Homeodomain-like"/>
    <property type="match status" value="3"/>
</dbReference>
<sequence length="431" mass="46995">MKRRQSQSSYPVPVQTKLLRQNTQTRVVELPAQPLQPSQPAQSAQSGRSVQSVQPLQPVSIVPQENSGHRTLVAQVDGVSYRSEIKKKDKKNPKKWSPEEDELLRRAVGELGERQWKDIAERIPGRNHVQCLQRWKKVLKPGLKKGHWTEEEDNLLRLYKPKCANWAEVAANIEGRTAKQCRERWCNHVDPSIRKSNWTPKEDNLILSLQQQWGNRWSSIADQLPGRSENAVKIRWKSLRRHGLAEAARSQDSSPTAPSRMDQIPVGPASSVRAMGMGNSVGSAAAKVGTVGTVGTTGTTGTTGTVGTVGAVGSVVPLQPMYVPPGGYVPVACCPSQDGVMVYPEAVPMGGMGFSVPMQAMKRMGSSSSDFLGYMYRFGSSSPSQYLNPKGEPSAFMHQSSFSMLPMGGEMSPVPVSVPMPAQSADIPSLG</sequence>
<evidence type="ECO:0000259" key="5">
    <source>
        <dbReference type="PROSITE" id="PS50090"/>
    </source>
</evidence>
<dbReference type="InterPro" id="IPR009057">
    <property type="entry name" value="Homeodomain-like_sf"/>
</dbReference>
<dbReference type="Pfam" id="PF13921">
    <property type="entry name" value="Myb_DNA-bind_6"/>
    <property type="match status" value="1"/>
</dbReference>
<dbReference type="OrthoDB" id="2143914at2759"/>
<feature type="domain" description="Myb-like" evidence="5">
    <location>
        <begin position="190"/>
        <end position="240"/>
    </location>
</feature>
<dbReference type="SMART" id="SM00717">
    <property type="entry name" value="SANT"/>
    <property type="match status" value="3"/>
</dbReference>
<evidence type="ECO:0000313" key="7">
    <source>
        <dbReference type="EMBL" id="CBK19706.2"/>
    </source>
</evidence>
<dbReference type="CDD" id="cd00167">
    <property type="entry name" value="SANT"/>
    <property type="match status" value="3"/>
</dbReference>
<feature type="domain" description="HTH myb-type" evidence="6">
    <location>
        <begin position="190"/>
        <end position="244"/>
    </location>
</feature>
<dbReference type="FunFam" id="1.10.10.60:FF:000016">
    <property type="entry name" value="Transcriptional activator Myb isoform A"/>
    <property type="match status" value="1"/>
</dbReference>
<protein>
    <submittedName>
        <fullName evidence="7">Myb-like DNA-binding protein</fullName>
    </submittedName>
</protein>
<feature type="region of interest" description="Disordered" evidence="4">
    <location>
        <begin position="245"/>
        <end position="264"/>
    </location>
</feature>
<evidence type="ECO:0000313" key="8">
    <source>
        <dbReference type="Proteomes" id="UP000008312"/>
    </source>
</evidence>